<gene>
    <name evidence="2" type="ORF">FHU39_002502</name>
</gene>
<proteinExistence type="predicted"/>
<evidence type="ECO:0000256" key="1">
    <source>
        <dbReference type="SAM" id="Phobius"/>
    </source>
</evidence>
<accession>A0A839N458</accession>
<keyword evidence="1" id="KW-1133">Transmembrane helix</keyword>
<name>A0A839N458_9MICO</name>
<comment type="caution">
    <text evidence="2">The sequence shown here is derived from an EMBL/GenBank/DDBJ whole genome shotgun (WGS) entry which is preliminary data.</text>
</comment>
<dbReference type="RefSeq" id="WP_183320667.1">
    <property type="nucleotide sequence ID" value="NZ_JACHVQ010000001.1"/>
</dbReference>
<reference evidence="2 3" key="1">
    <citation type="submission" date="2020-08" db="EMBL/GenBank/DDBJ databases">
        <title>Sequencing the genomes of 1000 actinobacteria strains.</title>
        <authorList>
            <person name="Klenk H.-P."/>
        </authorList>
    </citation>
    <scope>NUCLEOTIDE SEQUENCE [LARGE SCALE GENOMIC DNA]</scope>
    <source>
        <strain evidence="2 3">DSM 105369</strain>
    </source>
</reference>
<dbReference type="Proteomes" id="UP000559182">
    <property type="component" value="Unassembled WGS sequence"/>
</dbReference>
<dbReference type="EMBL" id="JACHVQ010000001">
    <property type="protein sequence ID" value="MBB2892518.1"/>
    <property type="molecule type" value="Genomic_DNA"/>
</dbReference>
<organism evidence="2 3">
    <name type="scientific">Flexivirga oryzae</name>
    <dbReference type="NCBI Taxonomy" id="1794944"/>
    <lineage>
        <taxon>Bacteria</taxon>
        <taxon>Bacillati</taxon>
        <taxon>Actinomycetota</taxon>
        <taxon>Actinomycetes</taxon>
        <taxon>Micrococcales</taxon>
        <taxon>Dermacoccaceae</taxon>
        <taxon>Flexivirga</taxon>
    </lineage>
</organism>
<evidence type="ECO:0000313" key="2">
    <source>
        <dbReference type="EMBL" id="MBB2892518.1"/>
    </source>
</evidence>
<dbReference type="AlphaFoldDB" id="A0A839N458"/>
<protein>
    <submittedName>
        <fullName evidence="2">Uncharacterized protein</fullName>
    </submittedName>
</protein>
<evidence type="ECO:0000313" key="3">
    <source>
        <dbReference type="Proteomes" id="UP000559182"/>
    </source>
</evidence>
<keyword evidence="1" id="KW-0812">Transmembrane</keyword>
<feature type="transmembrane region" description="Helical" evidence="1">
    <location>
        <begin position="6"/>
        <end position="31"/>
    </location>
</feature>
<keyword evidence="1" id="KW-0472">Membrane</keyword>
<sequence>MININAFFIGFMIINAVALALLAGFAAVELTRFFSANRKRRIARRQPVARYYTQLSLGH</sequence>
<keyword evidence="3" id="KW-1185">Reference proteome</keyword>